<dbReference type="InterPro" id="IPR050194">
    <property type="entry name" value="Glycosyltransferase_grp1"/>
</dbReference>
<keyword evidence="4" id="KW-1185">Reference proteome</keyword>
<reference evidence="3 4" key="1">
    <citation type="submission" date="2019-06" db="EMBL/GenBank/DDBJ databases">
        <title>Sequencing the genomes of 1000 actinobacteria strains.</title>
        <authorList>
            <person name="Klenk H.-P."/>
        </authorList>
    </citation>
    <scope>NUCLEOTIDE SEQUENCE [LARGE SCALE GENOMIC DNA]</scope>
    <source>
        <strain evidence="3 4">DSM 45511</strain>
    </source>
</reference>
<gene>
    <name evidence="3" type="ORF">FB388_0438</name>
</gene>
<evidence type="ECO:0000256" key="1">
    <source>
        <dbReference type="ARBA" id="ARBA00022679"/>
    </source>
</evidence>
<dbReference type="EMBL" id="VFPH01000001">
    <property type="protein sequence ID" value="TQM43097.1"/>
    <property type="molecule type" value="Genomic_DNA"/>
</dbReference>
<dbReference type="SUPFAM" id="SSF53756">
    <property type="entry name" value="UDP-Glycosyltransferase/glycogen phosphorylase"/>
    <property type="match status" value="1"/>
</dbReference>
<dbReference type="PANTHER" id="PTHR45947">
    <property type="entry name" value="SULFOQUINOVOSYL TRANSFERASE SQD2"/>
    <property type="match status" value="1"/>
</dbReference>
<evidence type="ECO:0000313" key="4">
    <source>
        <dbReference type="Proteomes" id="UP000319818"/>
    </source>
</evidence>
<protein>
    <submittedName>
        <fullName evidence="3">Glycosyltransferase involved in cell wall biosynthesis</fullName>
    </submittedName>
</protein>
<evidence type="ECO:0000313" key="3">
    <source>
        <dbReference type="EMBL" id="TQM43097.1"/>
    </source>
</evidence>
<accession>A0A543GAI3</accession>
<name>A0A543GAI3_9PSEU</name>
<dbReference type="InterPro" id="IPR001296">
    <property type="entry name" value="Glyco_trans_1"/>
</dbReference>
<dbReference type="Gene3D" id="3.40.50.2000">
    <property type="entry name" value="Glycogen Phosphorylase B"/>
    <property type="match status" value="2"/>
</dbReference>
<dbReference type="Pfam" id="PF00534">
    <property type="entry name" value="Glycos_transf_1"/>
    <property type="match status" value="1"/>
</dbReference>
<dbReference type="AlphaFoldDB" id="A0A543GAI3"/>
<comment type="caution">
    <text evidence="3">The sequence shown here is derived from an EMBL/GenBank/DDBJ whole genome shotgun (WGS) entry which is preliminary data.</text>
</comment>
<proteinExistence type="predicted"/>
<sequence length="382" mass="42055">MRIAVAHEWLTNWAGSERVAEQLVDVAAAEQLVVSVADPALAEQRFPDVRVRPLWPSRLPAARTKWPRYAIPMMRAWSTARIEADALLVSSHFAAHLATRRFEGPSIVYYHTPARMLWRTETELARLPRAARRVVSTAVLPALRERDRIAAQHATVVLGNSCAVAERINAAYGRRAQVVHPPVDVARWASVPSGDRSHLLWLGRLVPYKRPDLAVEVARRTGIRLVVIGDGPERARLERDAPSHVRFLGHCPDHIVREAVAGARMLLFPGEEDFGIAPVEALAAGVPVIALASGGALDYVRQGLNGLLVGREDPDEFAAAIRSAWSHSWDERAIRRSADAFSVGRFRAELASVLDVALGPAWRTSTSPSARQLAATMRREST</sequence>
<dbReference type="GO" id="GO:0016757">
    <property type="term" value="F:glycosyltransferase activity"/>
    <property type="evidence" value="ECO:0007669"/>
    <property type="project" value="InterPro"/>
</dbReference>
<dbReference type="Proteomes" id="UP000319818">
    <property type="component" value="Unassembled WGS sequence"/>
</dbReference>
<evidence type="ECO:0000259" key="2">
    <source>
        <dbReference type="Pfam" id="PF00534"/>
    </source>
</evidence>
<dbReference type="PANTHER" id="PTHR45947:SF3">
    <property type="entry name" value="SULFOQUINOVOSYL TRANSFERASE SQD2"/>
    <property type="match status" value="1"/>
</dbReference>
<feature type="domain" description="Glycosyl transferase family 1" evidence="2">
    <location>
        <begin position="190"/>
        <end position="328"/>
    </location>
</feature>
<keyword evidence="1 3" id="KW-0808">Transferase</keyword>
<organism evidence="3 4">
    <name type="scientific">Pseudonocardia cypriaca</name>
    <dbReference type="NCBI Taxonomy" id="882449"/>
    <lineage>
        <taxon>Bacteria</taxon>
        <taxon>Bacillati</taxon>
        <taxon>Actinomycetota</taxon>
        <taxon>Actinomycetes</taxon>
        <taxon>Pseudonocardiales</taxon>
        <taxon>Pseudonocardiaceae</taxon>
        <taxon>Pseudonocardia</taxon>
    </lineage>
</organism>